<feature type="transmembrane region" description="Helical" evidence="10">
    <location>
        <begin position="68"/>
        <end position="92"/>
    </location>
</feature>
<dbReference type="Proteomes" id="UP000269883">
    <property type="component" value="Chromosome"/>
</dbReference>
<dbReference type="NCBIfam" id="TIGR01400">
    <property type="entry name" value="fliR"/>
    <property type="match status" value="1"/>
</dbReference>
<proteinExistence type="inferred from homology"/>
<keyword evidence="12" id="KW-1185">Reference proteome</keyword>
<gene>
    <name evidence="11" type="ORF">DFE_1244</name>
</gene>
<keyword evidence="11" id="KW-0969">Cilium</keyword>
<comment type="function">
    <text evidence="1 10">Role in flagellar biosynthesis.</text>
</comment>
<name>A0A2Z6AXN0_9BACT</name>
<dbReference type="PANTHER" id="PTHR30065:SF1">
    <property type="entry name" value="SURFACE PRESENTATION OF ANTIGENS PROTEIN SPAR"/>
    <property type="match status" value="1"/>
</dbReference>
<accession>A0A2Z6AXN0</accession>
<evidence type="ECO:0000256" key="6">
    <source>
        <dbReference type="ARBA" id="ARBA00022989"/>
    </source>
</evidence>
<protein>
    <recommendedName>
        <fullName evidence="3 9">Flagellar biosynthetic protein FliR</fullName>
    </recommendedName>
</protein>
<keyword evidence="11" id="KW-0966">Cell projection</keyword>
<dbReference type="GO" id="GO:0009425">
    <property type="term" value="C:bacterial-type flagellum basal body"/>
    <property type="evidence" value="ECO:0007669"/>
    <property type="project" value="UniProtKB-SubCell"/>
</dbReference>
<keyword evidence="4 10" id="KW-1003">Cell membrane</keyword>
<evidence type="ECO:0000256" key="7">
    <source>
        <dbReference type="ARBA" id="ARBA00023136"/>
    </source>
</evidence>
<evidence type="ECO:0000256" key="5">
    <source>
        <dbReference type="ARBA" id="ARBA00022692"/>
    </source>
</evidence>
<keyword evidence="7 10" id="KW-0472">Membrane</keyword>
<evidence type="ECO:0000256" key="8">
    <source>
        <dbReference type="ARBA" id="ARBA00023143"/>
    </source>
</evidence>
<evidence type="ECO:0000256" key="1">
    <source>
        <dbReference type="ARBA" id="ARBA00002578"/>
    </source>
</evidence>
<evidence type="ECO:0000313" key="12">
    <source>
        <dbReference type="Proteomes" id="UP000269883"/>
    </source>
</evidence>
<dbReference type="GO" id="GO:0044780">
    <property type="term" value="P:bacterial-type flagellum assembly"/>
    <property type="evidence" value="ECO:0007669"/>
    <property type="project" value="UniProtKB-UniRule"/>
</dbReference>
<dbReference type="EMBL" id="AP017378">
    <property type="protein sequence ID" value="BBD07970.1"/>
    <property type="molecule type" value="Genomic_DNA"/>
</dbReference>
<dbReference type="PRINTS" id="PR00953">
    <property type="entry name" value="TYPE3IMRPROT"/>
</dbReference>
<evidence type="ECO:0000256" key="9">
    <source>
        <dbReference type="NCBIfam" id="TIGR01400"/>
    </source>
</evidence>
<feature type="transmembrane region" description="Helical" evidence="10">
    <location>
        <begin position="185"/>
        <end position="204"/>
    </location>
</feature>
<feature type="transmembrane region" description="Helical" evidence="10">
    <location>
        <begin position="12"/>
        <end position="31"/>
    </location>
</feature>
<dbReference type="Pfam" id="PF01311">
    <property type="entry name" value="Bac_export_1"/>
    <property type="match status" value="1"/>
</dbReference>
<dbReference type="RefSeq" id="WP_126377686.1">
    <property type="nucleotide sequence ID" value="NZ_AP017378.1"/>
</dbReference>
<evidence type="ECO:0000313" key="11">
    <source>
        <dbReference type="EMBL" id="BBD07970.1"/>
    </source>
</evidence>
<keyword evidence="5 10" id="KW-0812">Transmembrane</keyword>
<dbReference type="GO" id="GO:0005886">
    <property type="term" value="C:plasma membrane"/>
    <property type="evidence" value="ECO:0007669"/>
    <property type="project" value="UniProtKB-SubCell"/>
</dbReference>
<evidence type="ECO:0000256" key="3">
    <source>
        <dbReference type="ARBA" id="ARBA00021717"/>
    </source>
</evidence>
<dbReference type="PANTHER" id="PTHR30065">
    <property type="entry name" value="FLAGELLAR BIOSYNTHETIC PROTEIN FLIR"/>
    <property type="match status" value="1"/>
</dbReference>
<dbReference type="AlphaFoldDB" id="A0A2Z6AXN0"/>
<dbReference type="OrthoDB" id="9797790at2"/>
<feature type="transmembrane region" description="Helical" evidence="10">
    <location>
        <begin position="43"/>
        <end position="62"/>
    </location>
</feature>
<keyword evidence="11" id="KW-0282">Flagellum</keyword>
<reference evidence="11 12" key="1">
    <citation type="journal article" date="2018" name="Sci. Adv.">
        <title>Multi-heme cytochromes provide a pathway for survival in energy-limited environments.</title>
        <authorList>
            <person name="Deng X."/>
            <person name="Dohmae N."/>
            <person name="Nealson K.H."/>
            <person name="Hashimoto K."/>
            <person name="Okamoto A."/>
        </authorList>
    </citation>
    <scope>NUCLEOTIDE SEQUENCE [LARGE SCALE GENOMIC DNA]</scope>
    <source>
        <strain evidence="11 12">IS5</strain>
    </source>
</reference>
<sequence>MDLFNFDPATTFSFLLTLLRVSIVLFVLPFFGGQTVPKSVKGALCLILTWALWPHLSFPGVLLPNHPFQLVLMFLGELVIGMTLMLVVRFLFAAVQMGGQVIGFQMGFSMINVADPLTGQQVVITSHFLYMTTLLTFLSLGGHLYLLEGLADSFALIPPGGLVFTVTAAHDLIRFAEQIFSMSIKIAAPVMGAIFMVDLALALVGRASPQMNVLILGFPIKISVGFFFLGVLFTTLSLHVEGFIAQMGPMFRHLLMALS</sequence>
<comment type="subcellular location">
    <subcellularLocation>
        <location evidence="10">Cell membrane</location>
        <topology evidence="10">Multi-pass membrane protein</topology>
    </subcellularLocation>
    <subcellularLocation>
        <location evidence="10">Bacterial flagellum basal body</location>
    </subcellularLocation>
</comment>
<keyword evidence="6 10" id="KW-1133">Transmembrane helix</keyword>
<evidence type="ECO:0000256" key="2">
    <source>
        <dbReference type="ARBA" id="ARBA00009772"/>
    </source>
</evidence>
<evidence type="ECO:0000256" key="4">
    <source>
        <dbReference type="ARBA" id="ARBA00022475"/>
    </source>
</evidence>
<dbReference type="InterPro" id="IPR002010">
    <property type="entry name" value="T3SS_IM_R"/>
</dbReference>
<evidence type="ECO:0000256" key="10">
    <source>
        <dbReference type="RuleBase" id="RU362071"/>
    </source>
</evidence>
<organism evidence="11 12">
    <name type="scientific">Desulfovibrio ferrophilus</name>
    <dbReference type="NCBI Taxonomy" id="241368"/>
    <lineage>
        <taxon>Bacteria</taxon>
        <taxon>Pseudomonadati</taxon>
        <taxon>Thermodesulfobacteriota</taxon>
        <taxon>Desulfovibrionia</taxon>
        <taxon>Desulfovibrionales</taxon>
        <taxon>Desulfovibrionaceae</taxon>
        <taxon>Desulfovibrio</taxon>
    </lineage>
</organism>
<keyword evidence="8 10" id="KW-0975">Bacterial flagellum</keyword>
<dbReference type="InterPro" id="IPR006303">
    <property type="entry name" value="FliR"/>
</dbReference>
<feature type="transmembrane region" description="Helical" evidence="10">
    <location>
        <begin position="128"/>
        <end position="147"/>
    </location>
</feature>
<dbReference type="KEGG" id="dfl:DFE_1244"/>
<dbReference type="GO" id="GO:0006605">
    <property type="term" value="P:protein targeting"/>
    <property type="evidence" value="ECO:0007669"/>
    <property type="project" value="UniProtKB-UniRule"/>
</dbReference>
<comment type="similarity">
    <text evidence="2 10">Belongs to the FliR/MopE/SpaR family.</text>
</comment>